<reference evidence="1 2" key="1">
    <citation type="submission" date="2020-07" db="EMBL/GenBank/DDBJ databases">
        <title>Sequencing the genomes of 1000 actinobacteria strains.</title>
        <authorList>
            <person name="Klenk H.-P."/>
        </authorList>
    </citation>
    <scope>NUCLEOTIDE SEQUENCE [LARGE SCALE GENOMIC DNA]</scope>
    <source>
        <strain evidence="1 2">DSM 45763</strain>
    </source>
</reference>
<dbReference type="RefSeq" id="WP_179828473.1">
    <property type="nucleotide sequence ID" value="NZ_JACCCO010000003.1"/>
</dbReference>
<gene>
    <name evidence="1" type="ORF">HDA43_006623</name>
</gene>
<dbReference type="EMBL" id="JACCCO010000003">
    <property type="protein sequence ID" value="NYF44396.1"/>
    <property type="molecule type" value="Genomic_DNA"/>
</dbReference>
<dbReference type="Proteomes" id="UP000576393">
    <property type="component" value="Unassembled WGS sequence"/>
</dbReference>
<keyword evidence="2" id="KW-1185">Reference proteome</keyword>
<organism evidence="1 2">
    <name type="scientific">Streptosporangium sandarakinum</name>
    <dbReference type="NCBI Taxonomy" id="1260955"/>
    <lineage>
        <taxon>Bacteria</taxon>
        <taxon>Bacillati</taxon>
        <taxon>Actinomycetota</taxon>
        <taxon>Actinomycetes</taxon>
        <taxon>Streptosporangiales</taxon>
        <taxon>Streptosporangiaceae</taxon>
        <taxon>Streptosporangium</taxon>
    </lineage>
</organism>
<name>A0A852V8H7_9ACTN</name>
<dbReference type="AlphaFoldDB" id="A0A852V8H7"/>
<sequence>MVIAENQAMWLIGVDVEHPGEVGGILGPMRGARRPAHQLCSVTSGSRWAGRDAAVPPV</sequence>
<protein>
    <submittedName>
        <fullName evidence="1">Uncharacterized protein</fullName>
    </submittedName>
</protein>
<evidence type="ECO:0000313" key="1">
    <source>
        <dbReference type="EMBL" id="NYF44396.1"/>
    </source>
</evidence>
<proteinExistence type="predicted"/>
<comment type="caution">
    <text evidence="1">The sequence shown here is derived from an EMBL/GenBank/DDBJ whole genome shotgun (WGS) entry which is preliminary data.</text>
</comment>
<accession>A0A852V8H7</accession>
<evidence type="ECO:0000313" key="2">
    <source>
        <dbReference type="Proteomes" id="UP000576393"/>
    </source>
</evidence>